<protein>
    <submittedName>
        <fullName evidence="2">Uncharacterized protein</fullName>
    </submittedName>
</protein>
<gene>
    <name evidence="2" type="ordered locus">GM21_3829</name>
</gene>
<feature type="compositionally biased region" description="Polar residues" evidence="1">
    <location>
        <begin position="22"/>
        <end position="31"/>
    </location>
</feature>
<dbReference type="STRING" id="443144.GM21_3829"/>
<sequence>MLVDRLQPEDVSLQTPFPPDSPSSTAQSLPQNPRPGADPVIADQVQVPSGKDARLGEITLQKELRNQAAAAIRATDQAAEVLGQKIDAAKKPLQAIVKNFPPFSQEDRERMELLRSYTGIRKEIDQLTLPPPPSVVEARRELSLPEPLGLNPDDSQIADHVAKLDAAYEAISGLRSGLAAETGAILREGRFADIFFEPKGASWDLSGAGLTESNAVQKSAEVGQQFAESVRQGVTAQYPQFLKGLS</sequence>
<evidence type="ECO:0000256" key="1">
    <source>
        <dbReference type="SAM" id="MobiDB-lite"/>
    </source>
</evidence>
<name>C6E7I6_GEOSM</name>
<dbReference type="AlphaFoldDB" id="C6E7I6"/>
<dbReference type="HOGENOM" id="CLU_1127797_0_0_7"/>
<dbReference type="OrthoDB" id="5397465at2"/>
<dbReference type="EMBL" id="CP001661">
    <property type="protein sequence ID" value="ACT19846.1"/>
    <property type="molecule type" value="Genomic_DNA"/>
</dbReference>
<proteinExistence type="predicted"/>
<dbReference type="eggNOG" id="ENOG502ZIS7">
    <property type="taxonomic scope" value="Bacteria"/>
</dbReference>
<reference evidence="2" key="1">
    <citation type="submission" date="2009-07" db="EMBL/GenBank/DDBJ databases">
        <title>Complete sequence of Geobacter sp. M21.</title>
        <authorList>
            <consortium name="US DOE Joint Genome Institute"/>
            <person name="Lucas S."/>
            <person name="Copeland A."/>
            <person name="Lapidus A."/>
            <person name="Glavina del Rio T."/>
            <person name="Dalin E."/>
            <person name="Tice H."/>
            <person name="Bruce D."/>
            <person name="Goodwin L."/>
            <person name="Pitluck S."/>
            <person name="Saunders E."/>
            <person name="Brettin T."/>
            <person name="Detter J.C."/>
            <person name="Han C."/>
            <person name="Larimer F."/>
            <person name="Land M."/>
            <person name="Hauser L."/>
            <person name="Kyrpides N."/>
            <person name="Ovchinnikova G."/>
            <person name="Lovley D."/>
        </authorList>
    </citation>
    <scope>NUCLEOTIDE SEQUENCE [LARGE SCALE GENOMIC DNA]</scope>
    <source>
        <strain evidence="2">M21</strain>
    </source>
</reference>
<accession>C6E7I6</accession>
<dbReference type="KEGG" id="gem:GM21_3829"/>
<feature type="region of interest" description="Disordered" evidence="1">
    <location>
        <begin position="1"/>
        <end position="49"/>
    </location>
</feature>
<organism evidence="2">
    <name type="scientific">Geobacter sp. (strain M21)</name>
    <dbReference type="NCBI Taxonomy" id="443144"/>
    <lineage>
        <taxon>Bacteria</taxon>
        <taxon>Pseudomonadati</taxon>
        <taxon>Thermodesulfobacteriota</taxon>
        <taxon>Desulfuromonadia</taxon>
        <taxon>Geobacterales</taxon>
        <taxon>Geobacteraceae</taxon>
        <taxon>Geobacter</taxon>
    </lineage>
</organism>
<evidence type="ECO:0000313" key="2">
    <source>
        <dbReference type="EMBL" id="ACT19846.1"/>
    </source>
</evidence>